<dbReference type="Proteomes" id="UP001437256">
    <property type="component" value="Unassembled WGS sequence"/>
</dbReference>
<protein>
    <recommendedName>
        <fullName evidence="6">TM7S3/TM198-like domain-containing protein</fullName>
    </recommendedName>
</protein>
<dbReference type="InterPro" id="IPR025256">
    <property type="entry name" value="TM7S3/TM198-like_dom"/>
</dbReference>
<reference evidence="7 8" key="1">
    <citation type="submission" date="2024-05" db="EMBL/GenBank/DDBJ databases">
        <title>A draft genome resource for the thread blight pathogen Marasmius tenuissimus strain MS-2.</title>
        <authorList>
            <person name="Yulfo-Soto G.E."/>
            <person name="Baruah I.K."/>
            <person name="Amoako-Attah I."/>
            <person name="Bukari Y."/>
            <person name="Meinhardt L.W."/>
            <person name="Bailey B.A."/>
            <person name="Cohen S.P."/>
        </authorList>
    </citation>
    <scope>NUCLEOTIDE SEQUENCE [LARGE SCALE GENOMIC DNA]</scope>
    <source>
        <strain evidence="7 8">MS-2</strain>
    </source>
</reference>
<keyword evidence="8" id="KW-1185">Reference proteome</keyword>
<accession>A0ABR3AIX9</accession>
<feature type="transmembrane region" description="Helical" evidence="5">
    <location>
        <begin position="45"/>
        <end position="66"/>
    </location>
</feature>
<keyword evidence="2 5" id="KW-0812">Transmembrane</keyword>
<evidence type="ECO:0000256" key="4">
    <source>
        <dbReference type="ARBA" id="ARBA00023136"/>
    </source>
</evidence>
<evidence type="ECO:0000256" key="5">
    <source>
        <dbReference type="SAM" id="Phobius"/>
    </source>
</evidence>
<evidence type="ECO:0000256" key="1">
    <source>
        <dbReference type="ARBA" id="ARBA00004141"/>
    </source>
</evidence>
<feature type="transmembrane region" description="Helical" evidence="5">
    <location>
        <begin position="103"/>
        <end position="122"/>
    </location>
</feature>
<dbReference type="EMBL" id="JBBXMP010000001">
    <property type="protein sequence ID" value="KAL0072522.1"/>
    <property type="molecule type" value="Genomic_DNA"/>
</dbReference>
<feature type="transmembrane region" description="Helical" evidence="5">
    <location>
        <begin position="160"/>
        <end position="181"/>
    </location>
</feature>
<evidence type="ECO:0000313" key="8">
    <source>
        <dbReference type="Proteomes" id="UP001437256"/>
    </source>
</evidence>
<evidence type="ECO:0000256" key="3">
    <source>
        <dbReference type="ARBA" id="ARBA00022989"/>
    </source>
</evidence>
<comment type="caution">
    <text evidence="7">The sequence shown here is derived from an EMBL/GenBank/DDBJ whole genome shotgun (WGS) entry which is preliminary data.</text>
</comment>
<feature type="domain" description="TM7S3/TM198-like" evidence="6">
    <location>
        <begin position="54"/>
        <end position="186"/>
    </location>
</feature>
<sequence>MRYHHLTSREAIVSKAPDGSVQVIDSSTNQAIPQGPATDGSGADFSLPAIIWLVYCLFMGLPLALAGIRGWRLTTGAGTSVCFAVSAWAALINSVSETGVPDLVLTVIVLAISFLGFILGVLNFAYMGGVVGMTLAGGVAFGVRIVIIQPNLLFPAQNVYVVNWIVPVVCAVLAGLVLIRWQRAGLSGMSRGLRFLFDRNSNHLADLMLTGYRPNLSTKILLAISLGLTPILAYAQHRIFPGPFNRKAEPSDELLSLNYPTNVRTAFSGFWEGNKFKSRFSM</sequence>
<feature type="transmembrane region" description="Helical" evidence="5">
    <location>
        <begin position="129"/>
        <end position="148"/>
    </location>
</feature>
<evidence type="ECO:0000256" key="2">
    <source>
        <dbReference type="ARBA" id="ARBA00022692"/>
    </source>
</evidence>
<dbReference type="Pfam" id="PF13886">
    <property type="entry name" value="TM7S3_TM198"/>
    <property type="match status" value="1"/>
</dbReference>
<name>A0ABR3AIX9_9AGAR</name>
<comment type="subcellular location">
    <subcellularLocation>
        <location evidence="1">Membrane</location>
        <topology evidence="1">Multi-pass membrane protein</topology>
    </subcellularLocation>
</comment>
<organism evidence="7 8">
    <name type="scientific">Marasmius tenuissimus</name>
    <dbReference type="NCBI Taxonomy" id="585030"/>
    <lineage>
        <taxon>Eukaryota</taxon>
        <taxon>Fungi</taxon>
        <taxon>Dikarya</taxon>
        <taxon>Basidiomycota</taxon>
        <taxon>Agaricomycotina</taxon>
        <taxon>Agaricomycetes</taxon>
        <taxon>Agaricomycetidae</taxon>
        <taxon>Agaricales</taxon>
        <taxon>Marasmiineae</taxon>
        <taxon>Marasmiaceae</taxon>
        <taxon>Marasmius</taxon>
    </lineage>
</organism>
<evidence type="ECO:0000313" key="7">
    <source>
        <dbReference type="EMBL" id="KAL0072522.1"/>
    </source>
</evidence>
<gene>
    <name evidence="7" type="ORF">AAF712_000285</name>
</gene>
<evidence type="ECO:0000259" key="6">
    <source>
        <dbReference type="Pfam" id="PF13886"/>
    </source>
</evidence>
<keyword evidence="4 5" id="KW-0472">Membrane</keyword>
<proteinExistence type="predicted"/>
<keyword evidence="3 5" id="KW-1133">Transmembrane helix</keyword>
<feature type="transmembrane region" description="Helical" evidence="5">
    <location>
        <begin position="73"/>
        <end position="91"/>
    </location>
</feature>